<feature type="transmembrane region" description="Helical" evidence="1">
    <location>
        <begin position="73"/>
        <end position="92"/>
    </location>
</feature>
<evidence type="ECO:0000313" key="2">
    <source>
        <dbReference type="EMBL" id="CAI2168463.1"/>
    </source>
</evidence>
<dbReference type="EMBL" id="CAMKVN010000487">
    <property type="protein sequence ID" value="CAI2168463.1"/>
    <property type="molecule type" value="Genomic_DNA"/>
</dbReference>
<feature type="transmembrane region" description="Helical" evidence="1">
    <location>
        <begin position="21"/>
        <end position="43"/>
    </location>
</feature>
<keyword evidence="1" id="KW-1133">Transmembrane helix</keyword>
<accession>A0A9W4SGV9</accession>
<comment type="caution">
    <text evidence="2">The sequence shown here is derived from an EMBL/GenBank/DDBJ whole genome shotgun (WGS) entry which is preliminary data.</text>
</comment>
<keyword evidence="3" id="KW-1185">Reference proteome</keyword>
<name>A0A9W4SGV9_9GLOM</name>
<dbReference type="AlphaFoldDB" id="A0A9W4SGV9"/>
<dbReference type="Proteomes" id="UP001153678">
    <property type="component" value="Unassembled WGS sequence"/>
</dbReference>
<keyword evidence="1" id="KW-0472">Membrane</keyword>
<organism evidence="2 3">
    <name type="scientific">Funneliformis geosporum</name>
    <dbReference type="NCBI Taxonomy" id="1117311"/>
    <lineage>
        <taxon>Eukaryota</taxon>
        <taxon>Fungi</taxon>
        <taxon>Fungi incertae sedis</taxon>
        <taxon>Mucoromycota</taxon>
        <taxon>Glomeromycotina</taxon>
        <taxon>Glomeromycetes</taxon>
        <taxon>Glomerales</taxon>
        <taxon>Glomeraceae</taxon>
        <taxon>Funneliformis</taxon>
    </lineage>
</organism>
<gene>
    <name evidence="2" type="ORF">FWILDA_LOCUS3594</name>
</gene>
<proteinExistence type="predicted"/>
<evidence type="ECO:0000313" key="3">
    <source>
        <dbReference type="Proteomes" id="UP001153678"/>
    </source>
</evidence>
<reference evidence="2" key="1">
    <citation type="submission" date="2022-08" db="EMBL/GenBank/DDBJ databases">
        <authorList>
            <person name="Kallberg Y."/>
            <person name="Tangrot J."/>
            <person name="Rosling A."/>
        </authorList>
    </citation>
    <scope>NUCLEOTIDE SEQUENCE</scope>
    <source>
        <strain evidence="2">Wild A</strain>
    </source>
</reference>
<protein>
    <submittedName>
        <fullName evidence="2">8154_t:CDS:1</fullName>
    </submittedName>
</protein>
<sequence length="162" mass="18837">MKFENVKVTKKRDYCFYLIRPGVIISFTLWIIEAIALSVKFLYGSFDSLEEDEVSRSIDDCVLALCIIVYHEHTWSCFVNYLFMVLIVTSLINKKRHCKDNQNCLNYVNTGLFWLGLAVFLQITLHVNKAERVINRSSNNLIGPSLMKIKIDKEYDLTDQTV</sequence>
<evidence type="ECO:0000256" key="1">
    <source>
        <dbReference type="SAM" id="Phobius"/>
    </source>
</evidence>
<dbReference type="OrthoDB" id="10499451at2759"/>
<keyword evidence="1" id="KW-0812">Transmembrane</keyword>
<feature type="transmembrane region" description="Helical" evidence="1">
    <location>
        <begin position="104"/>
        <end position="125"/>
    </location>
</feature>